<evidence type="ECO:0000313" key="2">
    <source>
        <dbReference type="EMBL" id="DAF92932.1"/>
    </source>
</evidence>
<name>A0A8S5UER3_9CAUD</name>
<reference evidence="2" key="1">
    <citation type="journal article" date="2021" name="Proc. Natl. Acad. Sci. U.S.A.">
        <title>A Catalog of Tens of Thousands of Viruses from Human Metagenomes Reveals Hidden Associations with Chronic Diseases.</title>
        <authorList>
            <person name="Tisza M.J."/>
            <person name="Buck C.B."/>
        </authorList>
    </citation>
    <scope>NUCLEOTIDE SEQUENCE</scope>
    <source>
        <strain evidence="2">CtX5W26</strain>
    </source>
</reference>
<evidence type="ECO:0000256" key="1">
    <source>
        <dbReference type="SAM" id="MobiDB-lite"/>
    </source>
</evidence>
<feature type="compositionally biased region" description="Basic and acidic residues" evidence="1">
    <location>
        <begin position="127"/>
        <end position="136"/>
    </location>
</feature>
<protein>
    <submittedName>
        <fullName evidence="2">Uncharacterized protein</fullName>
    </submittedName>
</protein>
<dbReference type="EMBL" id="BK016076">
    <property type="protein sequence ID" value="DAF92932.1"/>
    <property type="molecule type" value="Genomic_DNA"/>
</dbReference>
<feature type="compositionally biased region" description="Basic and acidic residues" evidence="1">
    <location>
        <begin position="97"/>
        <end position="111"/>
    </location>
</feature>
<sequence>MKAIKSCRQYKYSNRKSIILSTLLDPINKELVLQLSNYLDLDDQKDNEDAETEAVDNTEIIQEVDDKNEENSTLEDNNIQPIDNKELNADDNEINTSEDKDIVEQDKRLDLEDNDEDKQETVTQSKNEGEEDKKESVTATTYVKEDNRFLTDAILGVLNAEELTSGALRYQVIDNTELWIYYKDDKNLSKLMINIINRLKSCGYNMLEFNRIARSNNAIVFEINKLV</sequence>
<proteinExistence type="predicted"/>
<accession>A0A8S5UER3</accession>
<feature type="compositionally biased region" description="Acidic residues" evidence="1">
    <location>
        <begin position="45"/>
        <end position="68"/>
    </location>
</feature>
<feature type="region of interest" description="Disordered" evidence="1">
    <location>
        <begin position="45"/>
        <end position="138"/>
    </location>
</feature>
<organism evidence="2">
    <name type="scientific">Siphoviridae sp. ctX5W26</name>
    <dbReference type="NCBI Taxonomy" id="2825540"/>
    <lineage>
        <taxon>Viruses</taxon>
        <taxon>Duplodnaviria</taxon>
        <taxon>Heunggongvirae</taxon>
        <taxon>Uroviricota</taxon>
        <taxon>Caudoviricetes</taxon>
    </lineage>
</organism>